<feature type="transmembrane region" description="Helical" evidence="2">
    <location>
        <begin position="170"/>
        <end position="188"/>
    </location>
</feature>
<dbReference type="EMBL" id="SGPK01000396">
    <property type="protein sequence ID" value="THH03921.1"/>
    <property type="molecule type" value="Genomic_DNA"/>
</dbReference>
<dbReference type="OrthoDB" id="2535105at2759"/>
<dbReference type="InterPro" id="IPR045339">
    <property type="entry name" value="DUF6534"/>
</dbReference>
<feature type="domain" description="DUF6534" evidence="3">
    <location>
        <begin position="173"/>
        <end position="255"/>
    </location>
</feature>
<evidence type="ECO:0000256" key="1">
    <source>
        <dbReference type="SAM" id="MobiDB-lite"/>
    </source>
</evidence>
<evidence type="ECO:0000313" key="5">
    <source>
        <dbReference type="Proteomes" id="UP000308199"/>
    </source>
</evidence>
<keyword evidence="2" id="KW-1133">Transmembrane helix</keyword>
<accession>A0A4S4KZM2</accession>
<keyword evidence="2" id="KW-0472">Membrane</keyword>
<evidence type="ECO:0000256" key="2">
    <source>
        <dbReference type="SAM" id="Phobius"/>
    </source>
</evidence>
<proteinExistence type="predicted"/>
<dbReference type="PANTHER" id="PTHR40465">
    <property type="entry name" value="CHROMOSOME 1, WHOLE GENOME SHOTGUN SEQUENCE"/>
    <property type="match status" value="1"/>
</dbReference>
<evidence type="ECO:0000313" key="4">
    <source>
        <dbReference type="EMBL" id="THH03921.1"/>
    </source>
</evidence>
<evidence type="ECO:0000259" key="3">
    <source>
        <dbReference type="Pfam" id="PF20152"/>
    </source>
</evidence>
<feature type="transmembrane region" description="Helical" evidence="2">
    <location>
        <begin position="125"/>
        <end position="150"/>
    </location>
</feature>
<reference evidence="4 5" key="1">
    <citation type="submission" date="2019-02" db="EMBL/GenBank/DDBJ databases">
        <title>Genome sequencing of the rare red list fungi Phellinidium pouzarii.</title>
        <authorList>
            <person name="Buettner E."/>
            <person name="Kellner H."/>
        </authorList>
    </citation>
    <scope>NUCLEOTIDE SEQUENCE [LARGE SCALE GENOMIC DNA]</scope>
    <source>
        <strain evidence="4 5">DSM 108285</strain>
    </source>
</reference>
<comment type="caution">
    <text evidence="4">The sequence shown here is derived from an EMBL/GenBank/DDBJ whole genome shotgun (WGS) entry which is preliminary data.</text>
</comment>
<feature type="transmembrane region" description="Helical" evidence="2">
    <location>
        <begin position="16"/>
        <end position="40"/>
    </location>
</feature>
<sequence length="331" mass="36703">MSSTAAPVPPSFDKTFGVLFLASVLTTALWGACGVQLYFYYDTFSKTDRWWLKIYVFIVYALDTMHQTFILASVYLYFVSGFSDVSNLNHIERPLVYIDIGAGFTDVPVQILFVMRIWRLGKKNYILTGVPAILVTAQFVLVLYLFGMIYGKTEITELVTCFKFMRGLNAVIFIADTTIACVMIYLLHSVRSGIKQTDSLLNRLIIYTISTGLTTSILALVSVVVPLDTFINLACDLIIPKLYTNSMLALLNSRQKLRDTISDSFGCGISINNNIRMHAVDANAARNDVFGTDIVIDIIKVDNERMSVSASGGSGRSEAEEDVKHSHATSA</sequence>
<dbReference type="Proteomes" id="UP000308199">
    <property type="component" value="Unassembled WGS sequence"/>
</dbReference>
<keyword evidence="2" id="KW-0812">Transmembrane</keyword>
<dbReference type="PANTHER" id="PTHR40465:SF1">
    <property type="entry name" value="DUF6534 DOMAIN-CONTAINING PROTEIN"/>
    <property type="match status" value="1"/>
</dbReference>
<dbReference type="AlphaFoldDB" id="A0A4S4KZM2"/>
<name>A0A4S4KZM2_9AGAM</name>
<feature type="transmembrane region" description="Helical" evidence="2">
    <location>
        <begin position="200"/>
        <end position="224"/>
    </location>
</feature>
<feature type="transmembrane region" description="Helical" evidence="2">
    <location>
        <begin position="52"/>
        <end position="76"/>
    </location>
</feature>
<keyword evidence="5" id="KW-1185">Reference proteome</keyword>
<gene>
    <name evidence="4" type="ORF">EW145_g5903</name>
</gene>
<protein>
    <recommendedName>
        <fullName evidence="3">DUF6534 domain-containing protein</fullName>
    </recommendedName>
</protein>
<feature type="region of interest" description="Disordered" evidence="1">
    <location>
        <begin position="309"/>
        <end position="331"/>
    </location>
</feature>
<dbReference type="Pfam" id="PF20152">
    <property type="entry name" value="DUF6534"/>
    <property type="match status" value="1"/>
</dbReference>
<organism evidence="4 5">
    <name type="scientific">Phellinidium pouzarii</name>
    <dbReference type="NCBI Taxonomy" id="167371"/>
    <lineage>
        <taxon>Eukaryota</taxon>
        <taxon>Fungi</taxon>
        <taxon>Dikarya</taxon>
        <taxon>Basidiomycota</taxon>
        <taxon>Agaricomycotina</taxon>
        <taxon>Agaricomycetes</taxon>
        <taxon>Hymenochaetales</taxon>
        <taxon>Hymenochaetaceae</taxon>
        <taxon>Phellinidium</taxon>
    </lineage>
</organism>